<dbReference type="PANTHER" id="PTHR33127">
    <property type="entry name" value="TRANSMEMBRANE PROTEIN"/>
    <property type="match status" value="1"/>
</dbReference>
<sequence>MVIGISSHTPEHTEFCIITRGEDMWTYQDMVSSLHFIISDASPVLYNGKLYCLGEAGNLGVLDLRNNIGWTSWEVCSMPLSRSSCRKFRQSFVVKCDDGMLVVYVTHEDRRVLVEKWYLPKMLWEDVESLGDKMVFVSHGASLLEDAVDKGMANKIYFPKFHGESGVYYSLDTEMYHSILGNANKVKCYLDAMLNVGVVPDDIYRIFPCSTLLITFVSAEKYSFDETIGDPTVAVVVLGKRFAFWEVGL</sequence>
<evidence type="ECO:0000313" key="2">
    <source>
        <dbReference type="EMBL" id="KAG5529712.1"/>
    </source>
</evidence>
<dbReference type="Proteomes" id="UP000823749">
    <property type="component" value="Chromosome 10"/>
</dbReference>
<gene>
    <name evidence="2" type="ORF">RHGRI_030179</name>
</gene>
<organism evidence="2 3">
    <name type="scientific">Rhododendron griersonianum</name>
    <dbReference type="NCBI Taxonomy" id="479676"/>
    <lineage>
        <taxon>Eukaryota</taxon>
        <taxon>Viridiplantae</taxon>
        <taxon>Streptophyta</taxon>
        <taxon>Embryophyta</taxon>
        <taxon>Tracheophyta</taxon>
        <taxon>Spermatophyta</taxon>
        <taxon>Magnoliopsida</taxon>
        <taxon>eudicotyledons</taxon>
        <taxon>Gunneridae</taxon>
        <taxon>Pentapetalae</taxon>
        <taxon>asterids</taxon>
        <taxon>Ericales</taxon>
        <taxon>Ericaceae</taxon>
        <taxon>Ericoideae</taxon>
        <taxon>Rhodoreae</taxon>
        <taxon>Rhododendron</taxon>
    </lineage>
</organism>
<name>A0AAV6IQG1_9ERIC</name>
<dbReference type="AlphaFoldDB" id="A0AAV6IQG1"/>
<accession>A0AAV6IQG1</accession>
<reference evidence="2" key="1">
    <citation type="submission" date="2020-08" db="EMBL/GenBank/DDBJ databases">
        <title>Plant Genome Project.</title>
        <authorList>
            <person name="Zhang R.-G."/>
        </authorList>
    </citation>
    <scope>NUCLEOTIDE SEQUENCE</scope>
    <source>
        <strain evidence="2">WSP0</strain>
        <tissue evidence="2">Leaf</tissue>
    </source>
</reference>
<dbReference type="PANTHER" id="PTHR33127:SF35">
    <property type="entry name" value="F-BOX DOMAIN-CONTAINING PROTEIN"/>
    <property type="match status" value="1"/>
</dbReference>
<evidence type="ECO:0000259" key="1">
    <source>
        <dbReference type="Pfam" id="PF03478"/>
    </source>
</evidence>
<dbReference type="Pfam" id="PF03478">
    <property type="entry name" value="Beta-prop_KIB1-4"/>
    <property type="match status" value="1"/>
</dbReference>
<dbReference type="InterPro" id="IPR005174">
    <property type="entry name" value="KIB1-4_b-propeller"/>
</dbReference>
<feature type="domain" description="KIB1-4 beta-propeller" evidence="1">
    <location>
        <begin position="8"/>
        <end position="168"/>
    </location>
</feature>
<comment type="caution">
    <text evidence="2">The sequence shown here is derived from an EMBL/GenBank/DDBJ whole genome shotgun (WGS) entry which is preliminary data.</text>
</comment>
<proteinExistence type="predicted"/>
<dbReference type="EMBL" id="JACTNZ010000010">
    <property type="protein sequence ID" value="KAG5529712.1"/>
    <property type="molecule type" value="Genomic_DNA"/>
</dbReference>
<evidence type="ECO:0000313" key="3">
    <source>
        <dbReference type="Proteomes" id="UP000823749"/>
    </source>
</evidence>
<keyword evidence="3" id="KW-1185">Reference proteome</keyword>
<protein>
    <recommendedName>
        <fullName evidence="1">KIB1-4 beta-propeller domain-containing protein</fullName>
    </recommendedName>
</protein>